<feature type="compositionally biased region" description="Basic and acidic residues" evidence="1">
    <location>
        <begin position="738"/>
        <end position="756"/>
    </location>
</feature>
<feature type="region of interest" description="Disordered" evidence="1">
    <location>
        <begin position="689"/>
        <end position="756"/>
    </location>
</feature>
<dbReference type="EMBL" id="ML976614">
    <property type="protein sequence ID" value="KAF1850145.1"/>
    <property type="molecule type" value="Genomic_DNA"/>
</dbReference>
<dbReference type="RefSeq" id="XP_040792708.1">
    <property type="nucleotide sequence ID" value="XM_040926564.1"/>
</dbReference>
<dbReference type="Proteomes" id="UP000800039">
    <property type="component" value="Unassembled WGS sequence"/>
</dbReference>
<name>A0A9P4LCM4_9PLEO</name>
<protein>
    <recommendedName>
        <fullName evidence="2">DUF6604 domain-containing protein</fullName>
    </recommendedName>
</protein>
<feature type="region of interest" description="Disordered" evidence="1">
    <location>
        <begin position="414"/>
        <end position="435"/>
    </location>
</feature>
<feature type="domain" description="DUF6604" evidence="2">
    <location>
        <begin position="83"/>
        <end position="239"/>
    </location>
</feature>
<gene>
    <name evidence="3" type="ORF">K460DRAFT_11289</name>
</gene>
<reference evidence="3" key="1">
    <citation type="submission" date="2020-01" db="EMBL/GenBank/DDBJ databases">
        <authorList>
            <consortium name="DOE Joint Genome Institute"/>
            <person name="Haridas S."/>
            <person name="Albert R."/>
            <person name="Binder M."/>
            <person name="Bloem J."/>
            <person name="Labutti K."/>
            <person name="Salamov A."/>
            <person name="Andreopoulos B."/>
            <person name="Baker S.E."/>
            <person name="Barry K."/>
            <person name="Bills G."/>
            <person name="Bluhm B.H."/>
            <person name="Cannon C."/>
            <person name="Castanera R."/>
            <person name="Culley D.E."/>
            <person name="Daum C."/>
            <person name="Ezra D."/>
            <person name="Gonzalez J.B."/>
            <person name="Henrissat B."/>
            <person name="Kuo A."/>
            <person name="Liang C."/>
            <person name="Lipzen A."/>
            <person name="Lutzoni F."/>
            <person name="Magnuson J."/>
            <person name="Mondo S."/>
            <person name="Nolan M."/>
            <person name="Ohm R."/>
            <person name="Pangilinan J."/>
            <person name="Park H.-J."/>
            <person name="Ramirez L."/>
            <person name="Alfaro M."/>
            <person name="Sun H."/>
            <person name="Tritt A."/>
            <person name="Yoshinaga Y."/>
            <person name="Zwiers L.-H."/>
            <person name="Turgeon B.G."/>
            <person name="Goodwin S.B."/>
            <person name="Spatafora J.W."/>
            <person name="Crous P.W."/>
            <person name="Grigoriev I.V."/>
        </authorList>
    </citation>
    <scope>NUCLEOTIDE SEQUENCE</scope>
    <source>
        <strain evidence="3">CBS 394.84</strain>
    </source>
</reference>
<dbReference type="Pfam" id="PF20253">
    <property type="entry name" value="DUF6604"/>
    <property type="match status" value="1"/>
</dbReference>
<organism evidence="3 4">
    <name type="scientific">Cucurbitaria berberidis CBS 394.84</name>
    <dbReference type="NCBI Taxonomy" id="1168544"/>
    <lineage>
        <taxon>Eukaryota</taxon>
        <taxon>Fungi</taxon>
        <taxon>Dikarya</taxon>
        <taxon>Ascomycota</taxon>
        <taxon>Pezizomycotina</taxon>
        <taxon>Dothideomycetes</taxon>
        <taxon>Pleosporomycetidae</taxon>
        <taxon>Pleosporales</taxon>
        <taxon>Pleosporineae</taxon>
        <taxon>Cucurbitariaceae</taxon>
        <taxon>Cucurbitaria</taxon>
    </lineage>
</organism>
<feature type="compositionally biased region" description="Polar residues" evidence="1">
    <location>
        <begin position="691"/>
        <end position="714"/>
    </location>
</feature>
<proteinExistence type="predicted"/>
<dbReference type="AlphaFoldDB" id="A0A9P4LCM4"/>
<sequence>MPVNDQIYGTEERHQRYSQDTSIALDEVISKSKLVVSQEVWEGVTNVPVSTPVKDLPTRVFTLAASLLENANRSSTVMLSRLSKLALDRAISGRKEEAYFHKVLSTRSEELQRTYDTHMYFIRVLTQIRRTLADLFEKPSVDAVQVDEASERGFNRKLFLDWEDDDALEPEAPKNENLELVAPPSKFWPIIHEYMNDVNEIRAFLKQVWASYSAKEVSLLVVFTLNHVATRMIEEQTTKFLKTNKKELDSCPEDVATFYHAFGVIGAIHLAFEEHYRVIHAEANGFGRNEFEILARIGVDQFFAPTCAKVVEYRHAKLLVRETRDLNPLPPLLEQLEYNNSITDFGIPLTVQNAEVLEADKDTALYTAAWYERTGHTILREYSRMATLDFLIGKPRLPIRDRLTELLSSSLLDPKIDPNATEDEKNTVKQKNEDEQKENDLLIGVLLHISADLQANLGEDARRPLQDAQQIASLVPASFDGYDVATAQQLVQSDPMVIIKNFGKKILKSLQRRDPALGSIEAHMKTPPVEALKLYNPALSGRLAFTMIDGQLASAIRVEKDSPNSLAFLWLYIGLKVTGWLSLDYADAELMISWYVEQGLFGPDGRPKSVEEIIDCINRLHTTESEAPSFPKSDVENLVSDFVLEDTSESWEKLQNSLIALAQSSKIGKKDDGEEALSGEMDIEAEDTYDGGQTQAHASSSTANEPTPAKQPTINPGKKVQKTIQKRKGKGRNKGKAKAIERKLESERIEQEKQNRPRDTALLAALRTKLLAQGQARMYFNLALFRNRITPVLQRTADLCQEHDYALRDRRSGNSTDARHSVYVFLRLLMAKSHIGDVIARELVRMLEQIIETDGRTEWDFAERLCGVLGENTGGD</sequence>
<evidence type="ECO:0000259" key="2">
    <source>
        <dbReference type="Pfam" id="PF20253"/>
    </source>
</evidence>
<feature type="compositionally biased region" description="Basic residues" evidence="1">
    <location>
        <begin position="719"/>
        <end position="737"/>
    </location>
</feature>
<evidence type="ECO:0000256" key="1">
    <source>
        <dbReference type="SAM" id="MobiDB-lite"/>
    </source>
</evidence>
<dbReference type="OrthoDB" id="10648577at2759"/>
<evidence type="ECO:0000313" key="3">
    <source>
        <dbReference type="EMBL" id="KAF1850145.1"/>
    </source>
</evidence>
<keyword evidence="4" id="KW-1185">Reference proteome</keyword>
<dbReference type="InterPro" id="IPR046539">
    <property type="entry name" value="DUF6604"/>
</dbReference>
<evidence type="ECO:0000313" key="4">
    <source>
        <dbReference type="Proteomes" id="UP000800039"/>
    </source>
</evidence>
<accession>A0A9P4LCM4</accession>
<comment type="caution">
    <text evidence="3">The sequence shown here is derived from an EMBL/GenBank/DDBJ whole genome shotgun (WGS) entry which is preliminary data.</text>
</comment>
<feature type="compositionally biased region" description="Basic and acidic residues" evidence="1">
    <location>
        <begin position="422"/>
        <end position="435"/>
    </location>
</feature>
<dbReference type="GeneID" id="63843815"/>